<evidence type="ECO:0000313" key="1">
    <source>
        <dbReference type="EMBL" id="KXH33117.1"/>
    </source>
</evidence>
<accession>A0A135SBJ4</accession>
<name>A0A135SBJ4_9PEZI</name>
<dbReference type="OrthoDB" id="3759773at2759"/>
<sequence>MMPTKHLDRSGFSSAFLSHCSLRVQCSEFYAPHLIPQWGRCLSGAAAPRPGLQGYSIRRHQCPDALFSYVQLTFSNNVPYKPLLPNHFQHTKSFLLDNLTRATMVRVTESKLGFEHFPPDEGFYTWREQFQWYTFSSELSSSASSPHPEDYDAMLEKVYRERQKVVKVDRTPRDKPFPLLRLPFDIRCMVISYCSPFKKQDVRKSQHAKGFHWYHQYSYRKRESDHDPWDSREHQWTGDNRDIKNLRLTCRALCLIASKHLIRQITVDMTAESLLRLQQISEHPQISKGVFVIRIILAHWPAQLAIIPTAYISELASRMNRLCSEEDTDYVGLYGYERYSHICKQFRNAAEIVQQELSEQGKLWEHCPGKYWSKLRSRLPKAFFWGLFDAHFAYKRLYTDFAAVRPEFCHRISEAMARMPCATHIILTDKPRHTYRKRAKFLRHSILRGCPWYTEGQMRMLFQLSIEQLKSPLAWRQGSMLSKQLRIPDEIDFLQSCPVEVLFELPLALFNEGIRLTSMEIRITPPPEFPEVELPHAGWSESMNTVFSTLHHFTFIVADAEWLRMNAASTGYLNRIQILLRHYLASSPKLEEIHLDLRCLRGTGNQPDLWKKLPPSFGLFCEEGKHRLKWQSLKHLNLSGINMAAAELTHLIRSPDSVRLYEVHLFDGQWAEVVNVLHEMYRVKELKRDRPPWELKIQGVSQKKKGEKKSVEWCPHWRGLDFRC</sequence>
<keyword evidence="2" id="KW-1185">Reference proteome</keyword>
<dbReference type="Proteomes" id="UP000070328">
    <property type="component" value="Unassembled WGS sequence"/>
</dbReference>
<comment type="caution">
    <text evidence="1">The sequence shown here is derived from an EMBL/GenBank/DDBJ whole genome shotgun (WGS) entry which is preliminary data.</text>
</comment>
<protein>
    <submittedName>
        <fullName evidence="1">Uncharacterized protein</fullName>
    </submittedName>
</protein>
<proteinExistence type="predicted"/>
<organism evidence="1 2">
    <name type="scientific">Colletotrichum simmondsii</name>
    <dbReference type="NCBI Taxonomy" id="703756"/>
    <lineage>
        <taxon>Eukaryota</taxon>
        <taxon>Fungi</taxon>
        <taxon>Dikarya</taxon>
        <taxon>Ascomycota</taxon>
        <taxon>Pezizomycotina</taxon>
        <taxon>Sordariomycetes</taxon>
        <taxon>Hypocreomycetidae</taxon>
        <taxon>Glomerellales</taxon>
        <taxon>Glomerellaceae</taxon>
        <taxon>Colletotrichum</taxon>
        <taxon>Colletotrichum acutatum species complex</taxon>
    </lineage>
</organism>
<reference evidence="1 2" key="1">
    <citation type="submission" date="2014-02" db="EMBL/GenBank/DDBJ databases">
        <title>The genome sequence of Colletotrichum simmondsii CBS122122.</title>
        <authorList>
            <person name="Baroncelli R."/>
            <person name="Thon M.R."/>
        </authorList>
    </citation>
    <scope>NUCLEOTIDE SEQUENCE [LARGE SCALE GENOMIC DNA]</scope>
    <source>
        <strain evidence="1 2">CBS122122</strain>
    </source>
</reference>
<dbReference type="EMBL" id="JFBX01000625">
    <property type="protein sequence ID" value="KXH33117.1"/>
    <property type="molecule type" value="Genomic_DNA"/>
</dbReference>
<gene>
    <name evidence="1" type="ORF">CSIM01_05252</name>
</gene>
<evidence type="ECO:0000313" key="2">
    <source>
        <dbReference type="Proteomes" id="UP000070328"/>
    </source>
</evidence>
<dbReference type="AlphaFoldDB" id="A0A135SBJ4"/>